<keyword evidence="4" id="KW-0732">Signal</keyword>
<dbReference type="SUPFAM" id="SSF52266">
    <property type="entry name" value="SGNH hydrolase"/>
    <property type="match status" value="1"/>
</dbReference>
<keyword evidence="2" id="KW-0378">Hydrolase</keyword>
<evidence type="ECO:0000256" key="4">
    <source>
        <dbReference type="SAM" id="SignalP"/>
    </source>
</evidence>
<name>A0A1D1Y259_9ARAE</name>
<accession>A0A1D1Y259</accession>
<dbReference type="InterPro" id="IPR051058">
    <property type="entry name" value="GDSL_Est/Lipase"/>
</dbReference>
<evidence type="ECO:0000256" key="2">
    <source>
        <dbReference type="ARBA" id="ARBA00022801"/>
    </source>
</evidence>
<comment type="similarity">
    <text evidence="1">Belongs to the 'GDSL' lipolytic enzyme family.</text>
</comment>
<dbReference type="PANTHER" id="PTHR45648:SF180">
    <property type="entry name" value="OS04G0561800 PROTEIN"/>
    <property type="match status" value="1"/>
</dbReference>
<organism evidence="5">
    <name type="scientific">Anthurium amnicola</name>
    <dbReference type="NCBI Taxonomy" id="1678845"/>
    <lineage>
        <taxon>Eukaryota</taxon>
        <taxon>Viridiplantae</taxon>
        <taxon>Streptophyta</taxon>
        <taxon>Embryophyta</taxon>
        <taxon>Tracheophyta</taxon>
        <taxon>Spermatophyta</taxon>
        <taxon>Magnoliopsida</taxon>
        <taxon>Liliopsida</taxon>
        <taxon>Araceae</taxon>
        <taxon>Pothoideae</taxon>
        <taxon>Potheae</taxon>
        <taxon>Anthurium</taxon>
    </lineage>
</organism>
<dbReference type="InterPro" id="IPR035669">
    <property type="entry name" value="SGNH_plant_lipase-like"/>
</dbReference>
<dbReference type="InterPro" id="IPR036514">
    <property type="entry name" value="SGNH_hydro_sf"/>
</dbReference>
<keyword evidence="3" id="KW-0443">Lipid metabolism</keyword>
<reference evidence="5" key="1">
    <citation type="submission" date="2015-07" db="EMBL/GenBank/DDBJ databases">
        <title>Transcriptome Assembly of Anthurium amnicola.</title>
        <authorList>
            <person name="Suzuki J."/>
        </authorList>
    </citation>
    <scope>NUCLEOTIDE SEQUENCE</scope>
</reference>
<dbReference type="GO" id="GO:0016042">
    <property type="term" value="P:lipid catabolic process"/>
    <property type="evidence" value="ECO:0007669"/>
    <property type="project" value="UniProtKB-KW"/>
</dbReference>
<dbReference type="PANTHER" id="PTHR45648">
    <property type="entry name" value="GDSL LIPASE/ACYLHYDROLASE FAMILY PROTEIN (AFU_ORTHOLOGUE AFUA_4G14700)"/>
    <property type="match status" value="1"/>
</dbReference>
<gene>
    <name evidence="5" type="primary">At5g55050_9</name>
    <name evidence="5" type="ORF">g.14803</name>
</gene>
<sequence>MACKSSPSLLSCLCLLLLFRQIRGTSVPAVFVFGDSTVDVGNNNYLPTLTRADFPHNGVDFPGGKPTGRFSNGFNFADYVAKKMGFPRSPLAFLSLTGSALRKKASTGVNFASAGSGILPTTGNGRVISMGEQVQQFEMVRANLTARFGAPAVESLLAESLFLFSTGSNDIFAGYAARGAPNTAQGTDFISSLASEYKEHLRALYKLGARKLGIVSVPPIGCCPSQRVQNARGGCLDGLNEFSQRFYWATKAVLAELTAELGNLSYALQDAYGMVATVLENPIPFGFKEVKSACCGGGRFNGVLPCLPIVEYCSHRKDYLFWDFYHPTQEASKLAAKTFYSGSQQFVGPMNLRQLVGNGNF</sequence>
<dbReference type="GO" id="GO:0016788">
    <property type="term" value="F:hydrolase activity, acting on ester bonds"/>
    <property type="evidence" value="ECO:0007669"/>
    <property type="project" value="InterPro"/>
</dbReference>
<feature type="signal peptide" evidence="4">
    <location>
        <begin position="1"/>
        <end position="24"/>
    </location>
</feature>
<feature type="chain" id="PRO_5008899874" evidence="4">
    <location>
        <begin position="25"/>
        <end position="361"/>
    </location>
</feature>
<dbReference type="EMBL" id="GDJX01019219">
    <property type="protein sequence ID" value="JAT48717.1"/>
    <property type="molecule type" value="Transcribed_RNA"/>
</dbReference>
<evidence type="ECO:0000313" key="5">
    <source>
        <dbReference type="EMBL" id="JAT48717.1"/>
    </source>
</evidence>
<dbReference type="CDD" id="cd01837">
    <property type="entry name" value="SGNH_plant_lipase_like"/>
    <property type="match status" value="1"/>
</dbReference>
<dbReference type="Gene3D" id="3.40.50.1110">
    <property type="entry name" value="SGNH hydrolase"/>
    <property type="match status" value="1"/>
</dbReference>
<proteinExistence type="inferred from homology"/>
<dbReference type="AlphaFoldDB" id="A0A1D1Y259"/>
<evidence type="ECO:0000256" key="1">
    <source>
        <dbReference type="ARBA" id="ARBA00008668"/>
    </source>
</evidence>
<dbReference type="Pfam" id="PF00657">
    <property type="entry name" value="Lipase_GDSL"/>
    <property type="match status" value="1"/>
</dbReference>
<evidence type="ECO:0000256" key="3">
    <source>
        <dbReference type="ARBA" id="ARBA00022963"/>
    </source>
</evidence>
<protein>
    <submittedName>
        <fullName evidence="5">GDSL esterase/lipase At5g55050</fullName>
    </submittedName>
</protein>
<keyword evidence="3" id="KW-0442">Lipid degradation</keyword>
<dbReference type="InterPro" id="IPR001087">
    <property type="entry name" value="GDSL"/>
</dbReference>